<name>A0A2A5T4Z6_9GAMM</name>
<evidence type="ECO:0000313" key="1">
    <source>
        <dbReference type="EMBL" id="PCS23223.1"/>
    </source>
</evidence>
<keyword evidence="2" id="KW-1185">Reference proteome</keyword>
<dbReference type="Proteomes" id="UP000219020">
    <property type="component" value="Unassembled WGS sequence"/>
</dbReference>
<dbReference type="AlphaFoldDB" id="A0A2A5T4Z6"/>
<proteinExistence type="predicted"/>
<dbReference type="EMBL" id="NBYY01000011">
    <property type="protein sequence ID" value="PCS23223.1"/>
    <property type="molecule type" value="Genomic_DNA"/>
</dbReference>
<gene>
    <name evidence="1" type="ORF">BTN49_1219</name>
</gene>
<accession>A0A2A5T4Z6</accession>
<organism evidence="1 2">
    <name type="scientific">Candidatus Enterovibrio escicola</name>
    <dbReference type="NCBI Taxonomy" id="1927127"/>
    <lineage>
        <taxon>Bacteria</taxon>
        <taxon>Pseudomonadati</taxon>
        <taxon>Pseudomonadota</taxon>
        <taxon>Gammaproteobacteria</taxon>
        <taxon>Vibrionales</taxon>
        <taxon>Vibrionaceae</taxon>
        <taxon>Enterovibrio</taxon>
    </lineage>
</organism>
<evidence type="ECO:0000313" key="2">
    <source>
        <dbReference type="Proteomes" id="UP000219020"/>
    </source>
</evidence>
<comment type="caution">
    <text evidence="1">The sequence shown here is derived from an EMBL/GenBank/DDBJ whole genome shotgun (WGS) entry which is preliminary data.</text>
</comment>
<sequence length="41" mass="4654">MHLQPVSHVNARIVAITTIGLDENHAGNFTRIYLKVRLNKL</sequence>
<reference evidence="2" key="1">
    <citation type="submission" date="2017-04" db="EMBL/GenBank/DDBJ databases">
        <title>Genome evolution of the luminous symbionts of deep sea anglerfish.</title>
        <authorList>
            <person name="Hendry T.A."/>
        </authorList>
    </citation>
    <scope>NUCLEOTIDE SEQUENCE [LARGE SCALE GENOMIC DNA]</scope>
</reference>
<protein>
    <submittedName>
        <fullName evidence="1">Uncharacterized protein</fullName>
    </submittedName>
</protein>